<evidence type="ECO:0000313" key="3">
    <source>
        <dbReference type="Proteomes" id="UP001234989"/>
    </source>
</evidence>
<name>A0AAF1A373_SOLVR</name>
<evidence type="ECO:0000256" key="1">
    <source>
        <dbReference type="SAM" id="MobiDB-lite"/>
    </source>
</evidence>
<accession>A0AAF1A373</accession>
<feature type="region of interest" description="Disordered" evidence="1">
    <location>
        <begin position="1"/>
        <end position="23"/>
    </location>
</feature>
<dbReference type="Proteomes" id="UP001234989">
    <property type="component" value="Chromosome 12"/>
</dbReference>
<reference evidence="2" key="1">
    <citation type="submission" date="2023-08" db="EMBL/GenBank/DDBJ databases">
        <title>A de novo genome assembly of Solanum verrucosum Schlechtendal, a Mexican diploid species geographically isolated from the other diploid A-genome species in potato relatives.</title>
        <authorList>
            <person name="Hosaka K."/>
        </authorList>
    </citation>
    <scope>NUCLEOTIDE SEQUENCE</scope>
    <source>
        <tissue evidence="2">Young leaves</tissue>
    </source>
</reference>
<protein>
    <submittedName>
        <fullName evidence="2">Uncharacterized protein</fullName>
    </submittedName>
</protein>
<gene>
    <name evidence="2" type="ORF">MTR67_052009</name>
</gene>
<sequence>MHEEGEQYRDAKEAARRLPPRKEVDHKTELEGIRKTLKELHEGLDRVNGLLIAQAQDSNAYTMAMQHGCCINRWGKVSRPATSQFKFGTGIREKILELWGVRTESSPVFFWVSVDGLAHIMSINASPSLSPDEDIHFQDLPLVLFPDAPSEREDEAHTSFQMTLDGFASWSSVSRNPFLPMSTDSFMMPHDVVPVPRNVDDNDEIPFAQKNSF</sequence>
<keyword evidence="3" id="KW-1185">Reference proteome</keyword>
<dbReference type="AlphaFoldDB" id="A0AAF1A373"/>
<organism evidence="2 3">
    <name type="scientific">Solanum verrucosum</name>
    <dbReference type="NCBI Taxonomy" id="315347"/>
    <lineage>
        <taxon>Eukaryota</taxon>
        <taxon>Viridiplantae</taxon>
        <taxon>Streptophyta</taxon>
        <taxon>Embryophyta</taxon>
        <taxon>Tracheophyta</taxon>
        <taxon>Spermatophyta</taxon>
        <taxon>Magnoliopsida</taxon>
        <taxon>eudicotyledons</taxon>
        <taxon>Gunneridae</taxon>
        <taxon>Pentapetalae</taxon>
        <taxon>asterids</taxon>
        <taxon>lamiids</taxon>
        <taxon>Solanales</taxon>
        <taxon>Solanaceae</taxon>
        <taxon>Solanoideae</taxon>
        <taxon>Solaneae</taxon>
        <taxon>Solanum</taxon>
    </lineage>
</organism>
<dbReference type="EMBL" id="CP133623">
    <property type="protein sequence ID" value="WMV58624.1"/>
    <property type="molecule type" value="Genomic_DNA"/>
</dbReference>
<evidence type="ECO:0000313" key="2">
    <source>
        <dbReference type="EMBL" id="WMV58624.1"/>
    </source>
</evidence>
<proteinExistence type="predicted"/>